<proteinExistence type="predicted"/>
<comment type="caution">
    <text evidence="2">The sequence shown here is derived from an EMBL/GenBank/DDBJ whole genome shotgun (WGS) entry which is preliminary data.</text>
</comment>
<name>A0A813FH52_POLGL</name>
<gene>
    <name evidence="2" type="ORF">PGLA1383_LOCUS31524</name>
</gene>
<keyword evidence="3" id="KW-1185">Reference proteome</keyword>
<protein>
    <submittedName>
        <fullName evidence="2">Uncharacterized protein</fullName>
    </submittedName>
</protein>
<evidence type="ECO:0000313" key="2">
    <source>
        <dbReference type="EMBL" id="CAE8613779.1"/>
    </source>
</evidence>
<feature type="region of interest" description="Disordered" evidence="1">
    <location>
        <begin position="1"/>
        <end position="122"/>
    </location>
</feature>
<dbReference type="Proteomes" id="UP000654075">
    <property type="component" value="Unassembled WGS sequence"/>
</dbReference>
<feature type="non-terminal residue" evidence="2">
    <location>
        <position position="220"/>
    </location>
</feature>
<accession>A0A813FH52</accession>
<evidence type="ECO:0000313" key="3">
    <source>
        <dbReference type="Proteomes" id="UP000654075"/>
    </source>
</evidence>
<feature type="compositionally biased region" description="Acidic residues" evidence="1">
    <location>
        <begin position="101"/>
        <end position="122"/>
    </location>
</feature>
<dbReference type="AlphaFoldDB" id="A0A813FH52"/>
<reference evidence="2" key="1">
    <citation type="submission" date="2021-02" db="EMBL/GenBank/DDBJ databases">
        <authorList>
            <person name="Dougan E. K."/>
            <person name="Rhodes N."/>
            <person name="Thang M."/>
            <person name="Chan C."/>
        </authorList>
    </citation>
    <scope>NUCLEOTIDE SEQUENCE</scope>
</reference>
<sequence length="220" mass="23774">MRAPTVPKPGGGDQEEALSAPGGVQLQEAPDVSSDRRQTDVALPGTPVPGKRLRRGTSQVVKSEAEEPSEVREVESRRQVRLAFVEAEPGEESLRRQSSAEDSEDDSDAEHDSDAEFGSEDEGATIEMLESWAGQKRTLHLNNVAKNVARLGQRSPGGPLGSRSSLRAGMTTELGGIPTDGQSALSKFLHSFVTKPTCTKRVGWELFGLVLIIYDLIWLP</sequence>
<organism evidence="2 3">
    <name type="scientific">Polarella glacialis</name>
    <name type="common">Dinoflagellate</name>
    <dbReference type="NCBI Taxonomy" id="89957"/>
    <lineage>
        <taxon>Eukaryota</taxon>
        <taxon>Sar</taxon>
        <taxon>Alveolata</taxon>
        <taxon>Dinophyceae</taxon>
        <taxon>Suessiales</taxon>
        <taxon>Suessiaceae</taxon>
        <taxon>Polarella</taxon>
    </lineage>
</organism>
<evidence type="ECO:0000256" key="1">
    <source>
        <dbReference type="SAM" id="MobiDB-lite"/>
    </source>
</evidence>
<dbReference type="EMBL" id="CAJNNV010025308">
    <property type="protein sequence ID" value="CAE8613779.1"/>
    <property type="molecule type" value="Genomic_DNA"/>
</dbReference>
<feature type="compositionally biased region" description="Basic and acidic residues" evidence="1">
    <location>
        <begin position="63"/>
        <end position="78"/>
    </location>
</feature>